<proteinExistence type="predicted"/>
<evidence type="ECO:0000313" key="2">
    <source>
        <dbReference type="EMBL" id="KAL3817482.1"/>
    </source>
</evidence>
<dbReference type="EMBL" id="JALLPB020000103">
    <property type="protein sequence ID" value="KAL3817482.1"/>
    <property type="molecule type" value="Genomic_DNA"/>
</dbReference>
<dbReference type="AlphaFoldDB" id="A0ABD3RZ53"/>
<dbReference type="Proteomes" id="UP001530377">
    <property type="component" value="Unassembled WGS sequence"/>
</dbReference>
<comment type="caution">
    <text evidence="2">The sequence shown here is derived from an EMBL/GenBank/DDBJ whole genome shotgun (WGS) entry which is preliminary data.</text>
</comment>
<dbReference type="Gene3D" id="3.40.1500.20">
    <property type="match status" value="1"/>
</dbReference>
<feature type="region of interest" description="Disordered" evidence="1">
    <location>
        <begin position="70"/>
        <end position="91"/>
    </location>
</feature>
<evidence type="ECO:0000256" key="1">
    <source>
        <dbReference type="SAM" id="MobiDB-lite"/>
    </source>
</evidence>
<organism evidence="2 3">
    <name type="scientific">Cyclostephanos tholiformis</name>
    <dbReference type="NCBI Taxonomy" id="382380"/>
    <lineage>
        <taxon>Eukaryota</taxon>
        <taxon>Sar</taxon>
        <taxon>Stramenopiles</taxon>
        <taxon>Ochrophyta</taxon>
        <taxon>Bacillariophyta</taxon>
        <taxon>Coscinodiscophyceae</taxon>
        <taxon>Thalassiosirophycidae</taxon>
        <taxon>Stephanodiscales</taxon>
        <taxon>Stephanodiscaceae</taxon>
        <taxon>Cyclostephanos</taxon>
    </lineage>
</organism>
<sequence>MDEGYARRRTRNGKVVVGKEGEEDEEEEEDCDDGGGDVDAIVIRGSNHMVFCDPSDDTCGASLVDMTLLVPPPPAASDSEGENEGEGRDDGDVLRGYLGDVICDFLRHRGVLDDVVVADTGVGAGVVVSEENMGGDVASSRAFIPRIPSRLLHSVQSLRAQSSSSSSSSSVDIPIHSRISSDVDEGENDDARAGECSVASPDARAWELLSSALEKWIDEFVSDLGLSRYQDMPDAASWWNAEGELTGTLDAWSSSSDDGDDHGGKMVEWAVRYATTSMTSDGTFGRRSLGFNVWLGSVVDAPHLTVYVSVNGNGAATLMADHLPRVDLAVCTEYARRYYGGERAAYWSMVRGRSGIRPFVSMDPAVRAIQGPNALALRADFSPYCNGDGSGNDDDGGPTTLVEALNDHCSAWLDHVRNATALNPEERGSVIERDMAMRTCLRDHERDAGKRVMDSDFATFLADCMAGFGR</sequence>
<dbReference type="InterPro" id="IPR009439">
    <property type="entry name" value="RCC_reductase"/>
</dbReference>
<name>A0ABD3RZ53_9STRA</name>
<keyword evidence="3" id="KW-1185">Reference proteome</keyword>
<accession>A0ABD3RZ53</accession>
<reference evidence="2 3" key="1">
    <citation type="submission" date="2024-10" db="EMBL/GenBank/DDBJ databases">
        <title>Updated reference genomes for cyclostephanoid diatoms.</title>
        <authorList>
            <person name="Roberts W.R."/>
            <person name="Alverson A.J."/>
        </authorList>
    </citation>
    <scope>NUCLEOTIDE SEQUENCE [LARGE SCALE GENOMIC DNA]</scope>
    <source>
        <strain evidence="2 3">AJA228-03</strain>
    </source>
</reference>
<protein>
    <submittedName>
        <fullName evidence="2">Uncharacterized protein</fullName>
    </submittedName>
</protein>
<evidence type="ECO:0000313" key="3">
    <source>
        <dbReference type="Proteomes" id="UP001530377"/>
    </source>
</evidence>
<feature type="region of interest" description="Disordered" evidence="1">
    <location>
        <begin position="1"/>
        <end position="37"/>
    </location>
</feature>
<dbReference type="Pfam" id="PF06405">
    <property type="entry name" value="RCC_reductase"/>
    <property type="match status" value="1"/>
</dbReference>
<gene>
    <name evidence="2" type="ORF">ACHAXA_001489</name>
</gene>
<feature type="compositionally biased region" description="Acidic residues" evidence="1">
    <location>
        <begin position="21"/>
        <end position="36"/>
    </location>
</feature>